<name>A0ABU7LBN0_9NOCA</name>
<accession>A0ABU7LBN0</accession>
<dbReference type="Proteomes" id="UP001336020">
    <property type="component" value="Unassembled WGS sequence"/>
</dbReference>
<proteinExistence type="predicted"/>
<organism evidence="1 2">
    <name type="scientific">Rhodococcus artemisiae</name>
    <dbReference type="NCBI Taxonomy" id="714159"/>
    <lineage>
        <taxon>Bacteria</taxon>
        <taxon>Bacillati</taxon>
        <taxon>Actinomycetota</taxon>
        <taxon>Actinomycetes</taxon>
        <taxon>Mycobacteriales</taxon>
        <taxon>Nocardiaceae</taxon>
        <taxon>Rhodococcus</taxon>
    </lineage>
</organism>
<evidence type="ECO:0000313" key="2">
    <source>
        <dbReference type="Proteomes" id="UP001336020"/>
    </source>
</evidence>
<evidence type="ECO:0000313" key="1">
    <source>
        <dbReference type="EMBL" id="MEE2058955.1"/>
    </source>
</evidence>
<dbReference type="RefSeq" id="WP_330134183.1">
    <property type="nucleotide sequence ID" value="NZ_JAUTXY010000006.1"/>
</dbReference>
<gene>
    <name evidence="1" type="ORF">Q7514_15650</name>
</gene>
<dbReference type="EMBL" id="JAUTXY010000006">
    <property type="protein sequence ID" value="MEE2058955.1"/>
    <property type="molecule type" value="Genomic_DNA"/>
</dbReference>
<comment type="caution">
    <text evidence="1">The sequence shown here is derived from an EMBL/GenBank/DDBJ whole genome shotgun (WGS) entry which is preliminary data.</text>
</comment>
<sequence length="125" mass="14291">MTLIQLNVRDVTVTAEKVGEHFAIHPAILHNEDTGDFTLSSDHWDIQHLPSNKSVMFVHQEDPVEYPGEPRAVDLDKVRTFLGWLEQQADWSCESPDLSVLPKETRMTIALFRADPNYHELGRTP</sequence>
<reference evidence="1 2" key="1">
    <citation type="submission" date="2023-07" db="EMBL/GenBank/DDBJ databases">
        <authorList>
            <person name="Girao M."/>
            <person name="Carvalho M.F."/>
        </authorList>
    </citation>
    <scope>NUCLEOTIDE SEQUENCE [LARGE SCALE GENOMIC DNA]</scope>
    <source>
        <strain evidence="1 2">YIM65754</strain>
    </source>
</reference>
<protein>
    <submittedName>
        <fullName evidence="1">Uncharacterized protein</fullName>
    </submittedName>
</protein>
<keyword evidence="2" id="KW-1185">Reference proteome</keyword>